<accession>A0A381L051</accession>
<keyword evidence="1" id="KW-0732">Signal</keyword>
<evidence type="ECO:0000313" key="2">
    <source>
        <dbReference type="EMBL" id="SUZ07295.1"/>
    </source>
</evidence>
<protein>
    <submittedName>
        <fullName evidence="2">BgtE-20033</fullName>
    </submittedName>
</protein>
<sequence>MKFLSTTITAVFAGISLLVPTAYGNLQYRCEIGDPITESQVLETVNKSFLIDNSPQHPAIPTTEPHKTYFSTRPWSGSESGIASFLIQVYGQPPKYQVYQGVARGWRLCTLENGN</sequence>
<gene>
    <name evidence="2" type="ORF">BGT96224V2_LOCUS897</name>
</gene>
<proteinExistence type="predicted"/>
<feature type="signal peptide" evidence="1">
    <location>
        <begin position="1"/>
        <end position="24"/>
    </location>
</feature>
<feature type="chain" id="PRO_5016913179" evidence="1">
    <location>
        <begin position="25"/>
        <end position="115"/>
    </location>
</feature>
<evidence type="ECO:0000256" key="1">
    <source>
        <dbReference type="SAM" id="SignalP"/>
    </source>
</evidence>
<name>A0A381L051_BLUGR</name>
<organism evidence="2">
    <name type="scientific">Blumeria graminis f. sp. tritici 96224</name>
    <dbReference type="NCBI Taxonomy" id="1268274"/>
    <lineage>
        <taxon>Eukaryota</taxon>
        <taxon>Fungi</taxon>
        <taxon>Dikarya</taxon>
        <taxon>Ascomycota</taxon>
        <taxon>Pezizomycotina</taxon>
        <taxon>Leotiomycetes</taxon>
        <taxon>Erysiphales</taxon>
        <taxon>Erysiphaceae</taxon>
        <taxon>Blumeria</taxon>
    </lineage>
</organism>
<dbReference type="EMBL" id="UIGY01000001">
    <property type="protein sequence ID" value="SUZ07295.1"/>
    <property type="molecule type" value="Genomic_DNA"/>
</dbReference>
<reference evidence="2" key="1">
    <citation type="submission" date="2018-07" db="EMBL/GenBank/DDBJ databases">
        <authorList>
            <person name="Quirk P.G."/>
            <person name="Krulwich T.A."/>
        </authorList>
    </citation>
    <scope>NUCLEOTIDE SEQUENCE</scope>
    <source>
        <strain evidence="2">96224</strain>
    </source>
</reference>
<dbReference type="AlphaFoldDB" id="A0A381L051"/>